<dbReference type="SUPFAM" id="SSF56672">
    <property type="entry name" value="DNA/RNA polymerases"/>
    <property type="match status" value="1"/>
</dbReference>
<accession>A0ABD3DTE3</accession>
<proteinExistence type="predicted"/>
<sequence>MENSNPVSTPCITGLKLSKEGEGKLVNPTMFRSLIGNLMYLTATRPDIMFSVSLISRFMEKPYSNHWEAAKRILRYVKGTIDYGIFYEKNAYIKLSGFTDSDLGGSVDDSKSTSGYVFNLGSGAISWSSKKQPIVALSTTEAEYIAASSAGCQIIWLRGILESLNFKQDGPTTLFCDNSSAISISKDPVLHGRTKHIRLRFHFLRELVHEGEINLEYCKSEEQNADIFTKPLGGPVFLKNVEALGIKSKFNLREAMLE</sequence>
<dbReference type="InterPro" id="IPR043502">
    <property type="entry name" value="DNA/RNA_pol_sf"/>
</dbReference>
<name>A0ABD3DTE3_9LAMI</name>
<evidence type="ECO:0000313" key="2">
    <source>
        <dbReference type="Proteomes" id="UP001632038"/>
    </source>
</evidence>
<dbReference type="PANTHER" id="PTHR11439">
    <property type="entry name" value="GAG-POL-RELATED RETROTRANSPOSON"/>
    <property type="match status" value="1"/>
</dbReference>
<gene>
    <name evidence="1" type="ORF">CASFOL_010211</name>
</gene>
<reference evidence="2" key="1">
    <citation type="journal article" date="2024" name="IScience">
        <title>Strigolactones Initiate the Formation of Haustorium-like Structures in Castilleja.</title>
        <authorList>
            <person name="Buerger M."/>
            <person name="Peterson D."/>
            <person name="Chory J."/>
        </authorList>
    </citation>
    <scope>NUCLEOTIDE SEQUENCE [LARGE SCALE GENOMIC DNA]</scope>
</reference>
<keyword evidence="2" id="KW-1185">Reference proteome</keyword>
<dbReference type="EMBL" id="JAVIJP010000013">
    <property type="protein sequence ID" value="KAL3645031.1"/>
    <property type="molecule type" value="Genomic_DNA"/>
</dbReference>
<protein>
    <recommendedName>
        <fullName evidence="3">Retrovirus-related Pol polyprotein from transposon TNT 1-94</fullName>
    </recommendedName>
</protein>
<dbReference type="PANTHER" id="PTHR11439:SF443">
    <property type="entry name" value="RNA-DIRECTED DNA POLYMERASE"/>
    <property type="match status" value="1"/>
</dbReference>
<evidence type="ECO:0008006" key="3">
    <source>
        <dbReference type="Google" id="ProtNLM"/>
    </source>
</evidence>
<dbReference type="CDD" id="cd09272">
    <property type="entry name" value="RNase_HI_RT_Ty1"/>
    <property type="match status" value="1"/>
</dbReference>
<evidence type="ECO:0000313" key="1">
    <source>
        <dbReference type="EMBL" id="KAL3645031.1"/>
    </source>
</evidence>
<dbReference type="AlphaFoldDB" id="A0ABD3DTE3"/>
<organism evidence="1 2">
    <name type="scientific">Castilleja foliolosa</name>
    <dbReference type="NCBI Taxonomy" id="1961234"/>
    <lineage>
        <taxon>Eukaryota</taxon>
        <taxon>Viridiplantae</taxon>
        <taxon>Streptophyta</taxon>
        <taxon>Embryophyta</taxon>
        <taxon>Tracheophyta</taxon>
        <taxon>Spermatophyta</taxon>
        <taxon>Magnoliopsida</taxon>
        <taxon>eudicotyledons</taxon>
        <taxon>Gunneridae</taxon>
        <taxon>Pentapetalae</taxon>
        <taxon>asterids</taxon>
        <taxon>lamiids</taxon>
        <taxon>Lamiales</taxon>
        <taxon>Orobanchaceae</taxon>
        <taxon>Pedicularideae</taxon>
        <taxon>Castillejinae</taxon>
        <taxon>Castilleja</taxon>
    </lineage>
</organism>
<comment type="caution">
    <text evidence="1">The sequence shown here is derived from an EMBL/GenBank/DDBJ whole genome shotgun (WGS) entry which is preliminary data.</text>
</comment>
<dbReference type="Proteomes" id="UP001632038">
    <property type="component" value="Unassembled WGS sequence"/>
</dbReference>